<feature type="transmembrane region" description="Helical" evidence="10">
    <location>
        <begin position="109"/>
        <end position="128"/>
    </location>
</feature>
<evidence type="ECO:0000256" key="9">
    <source>
        <dbReference type="SAM" id="MobiDB-lite"/>
    </source>
</evidence>
<dbReference type="EMBL" id="LT629742">
    <property type="protein sequence ID" value="SDS21139.1"/>
    <property type="molecule type" value="Genomic_DNA"/>
</dbReference>
<dbReference type="Pfam" id="PF04290">
    <property type="entry name" value="DctQ"/>
    <property type="match status" value="1"/>
</dbReference>
<feature type="domain" description="Tripartite ATP-independent periplasmic transporters DctQ component" evidence="11">
    <location>
        <begin position="91"/>
        <end position="218"/>
    </location>
</feature>
<evidence type="ECO:0000256" key="5">
    <source>
        <dbReference type="ARBA" id="ARBA00022692"/>
    </source>
</evidence>
<keyword evidence="3" id="KW-1003">Cell membrane</keyword>
<evidence type="ECO:0000256" key="10">
    <source>
        <dbReference type="SAM" id="Phobius"/>
    </source>
</evidence>
<feature type="transmembrane region" description="Helical" evidence="10">
    <location>
        <begin position="192"/>
        <end position="211"/>
    </location>
</feature>
<accession>A0A1H1QE36</accession>
<dbReference type="PANTHER" id="PTHR35011">
    <property type="entry name" value="2,3-DIKETO-L-GULONATE TRAP TRANSPORTER SMALL PERMEASE PROTEIN YIAM"/>
    <property type="match status" value="1"/>
</dbReference>
<evidence type="ECO:0000256" key="7">
    <source>
        <dbReference type="ARBA" id="ARBA00023136"/>
    </source>
</evidence>
<dbReference type="OrthoDB" id="2085311at2"/>
<dbReference type="GO" id="GO:0022857">
    <property type="term" value="F:transmembrane transporter activity"/>
    <property type="evidence" value="ECO:0007669"/>
    <property type="project" value="TreeGrafter"/>
</dbReference>
<comment type="similarity">
    <text evidence="8">Belongs to the TRAP transporter small permease family.</text>
</comment>
<keyword evidence="6 10" id="KW-1133">Transmembrane helix</keyword>
<evidence type="ECO:0000256" key="8">
    <source>
        <dbReference type="ARBA" id="ARBA00038436"/>
    </source>
</evidence>
<evidence type="ECO:0000256" key="3">
    <source>
        <dbReference type="ARBA" id="ARBA00022475"/>
    </source>
</evidence>
<evidence type="ECO:0000259" key="11">
    <source>
        <dbReference type="Pfam" id="PF04290"/>
    </source>
</evidence>
<evidence type="ECO:0000256" key="4">
    <source>
        <dbReference type="ARBA" id="ARBA00022519"/>
    </source>
</evidence>
<evidence type="ECO:0000256" key="1">
    <source>
        <dbReference type="ARBA" id="ARBA00004429"/>
    </source>
</evidence>
<dbReference type="GO" id="GO:0015740">
    <property type="term" value="P:C4-dicarboxylate transport"/>
    <property type="evidence" value="ECO:0007669"/>
    <property type="project" value="TreeGrafter"/>
</dbReference>
<feature type="transmembrane region" description="Helical" evidence="10">
    <location>
        <begin position="149"/>
        <end position="172"/>
    </location>
</feature>
<dbReference type="InterPro" id="IPR007387">
    <property type="entry name" value="TRAP_DctQ"/>
</dbReference>
<gene>
    <name evidence="12" type="ORF">SAMN04489834_1061</name>
</gene>
<protein>
    <submittedName>
        <fullName evidence="12">TRAP-type C4-dicarboxylate transport system, small permease component</fullName>
    </submittedName>
</protein>
<feature type="compositionally biased region" description="Low complexity" evidence="9">
    <location>
        <begin position="13"/>
        <end position="26"/>
    </location>
</feature>
<evidence type="ECO:0000313" key="13">
    <source>
        <dbReference type="Proteomes" id="UP000181956"/>
    </source>
</evidence>
<keyword evidence="13" id="KW-1185">Reference proteome</keyword>
<keyword evidence="4" id="KW-0997">Cell inner membrane</keyword>
<evidence type="ECO:0000256" key="2">
    <source>
        <dbReference type="ARBA" id="ARBA00022448"/>
    </source>
</evidence>
<keyword evidence="7 10" id="KW-0472">Membrane</keyword>
<evidence type="ECO:0000313" key="12">
    <source>
        <dbReference type="EMBL" id="SDS21139.1"/>
    </source>
</evidence>
<dbReference type="InterPro" id="IPR055348">
    <property type="entry name" value="DctQ"/>
</dbReference>
<feature type="transmembrane region" description="Helical" evidence="10">
    <location>
        <begin position="76"/>
        <end position="97"/>
    </location>
</feature>
<organism evidence="12 13">
    <name type="scientific">Microterricola viridarii</name>
    <dbReference type="NCBI Taxonomy" id="412690"/>
    <lineage>
        <taxon>Bacteria</taxon>
        <taxon>Bacillati</taxon>
        <taxon>Actinomycetota</taxon>
        <taxon>Actinomycetes</taxon>
        <taxon>Micrococcales</taxon>
        <taxon>Microbacteriaceae</taxon>
        <taxon>Microterricola</taxon>
    </lineage>
</organism>
<name>A0A1H1QE36_9MICO</name>
<proteinExistence type="inferred from homology"/>
<dbReference type="AlphaFoldDB" id="A0A1H1QE36"/>
<keyword evidence="2" id="KW-0813">Transport</keyword>
<feature type="region of interest" description="Disordered" evidence="9">
    <location>
        <begin position="1"/>
        <end position="26"/>
    </location>
</feature>
<dbReference type="STRING" id="412690.SAMN04489834_1061"/>
<dbReference type="GO" id="GO:0005886">
    <property type="term" value="C:plasma membrane"/>
    <property type="evidence" value="ECO:0007669"/>
    <property type="project" value="UniProtKB-SubCell"/>
</dbReference>
<keyword evidence="5 10" id="KW-0812">Transmembrane</keyword>
<comment type="subcellular location">
    <subcellularLocation>
        <location evidence="1">Cell inner membrane</location>
        <topology evidence="1">Multi-pass membrane protein</topology>
    </subcellularLocation>
</comment>
<evidence type="ECO:0000256" key="6">
    <source>
        <dbReference type="ARBA" id="ARBA00022989"/>
    </source>
</evidence>
<dbReference type="Proteomes" id="UP000181956">
    <property type="component" value="Chromosome I"/>
</dbReference>
<reference evidence="13" key="1">
    <citation type="submission" date="2016-10" db="EMBL/GenBank/DDBJ databases">
        <authorList>
            <person name="Varghese N."/>
            <person name="Submissions S."/>
        </authorList>
    </citation>
    <scope>NUCLEOTIDE SEQUENCE [LARGE SCALE GENOMIC DNA]</scope>
    <source>
        <strain evidence="13">DSM 21772</strain>
    </source>
</reference>
<dbReference type="PANTHER" id="PTHR35011:SF2">
    <property type="entry name" value="2,3-DIKETO-L-GULONATE TRAP TRANSPORTER SMALL PERMEASE PROTEIN YIAM"/>
    <property type="match status" value="1"/>
</dbReference>
<sequence>MVSVTLSPSPHFDSSAASTLSSDTPPLTGAIGTSIAKERPIDADTQIGRAREADAPVAQATTPRNPVDKALKALDLLLQVAAVILLGMVTFSVSWQVIARYVTSVSTPWTVELASISFVWLAMFAIALGVRRGRHMVLDIWEYIRGGRWLTVLIDTVAALIVAGVLLALVWFGFEALGPAFRRTMPGLGISYGFLALAVPVGSIFALIFAIEAWWRVQRAKPDEDPLAFPVIFQPADTVIIKGEI</sequence>